<dbReference type="HOGENOM" id="CLU_005533_0_1_1"/>
<protein>
    <submittedName>
        <fullName evidence="5">S-adenosyl-L-methionine-dependent methyltransferase</fullName>
    </submittedName>
</protein>
<dbReference type="InterPro" id="IPR036390">
    <property type="entry name" value="WH_DNA-bd_sf"/>
</dbReference>
<organism evidence="5 6">
    <name type="scientific">Gloeophyllum trabeum (strain ATCC 11539 / FP-39264 / Madison 617)</name>
    <name type="common">Brown rot fungus</name>
    <dbReference type="NCBI Taxonomy" id="670483"/>
    <lineage>
        <taxon>Eukaryota</taxon>
        <taxon>Fungi</taxon>
        <taxon>Dikarya</taxon>
        <taxon>Basidiomycota</taxon>
        <taxon>Agaricomycotina</taxon>
        <taxon>Agaricomycetes</taxon>
        <taxon>Gloeophyllales</taxon>
        <taxon>Gloeophyllaceae</taxon>
        <taxon>Gloeophyllum</taxon>
    </lineage>
</organism>
<dbReference type="Gene3D" id="1.10.10.10">
    <property type="entry name" value="Winged helix-like DNA-binding domain superfamily/Winged helix DNA-binding domain"/>
    <property type="match status" value="1"/>
</dbReference>
<dbReference type="SUPFAM" id="SSF46785">
    <property type="entry name" value="Winged helix' DNA-binding domain"/>
    <property type="match status" value="1"/>
</dbReference>
<dbReference type="KEGG" id="gtr:GLOTRDRAFT_132672"/>
<dbReference type="PANTHER" id="PTHR43712:SF2">
    <property type="entry name" value="O-METHYLTRANSFERASE CICE"/>
    <property type="match status" value="1"/>
</dbReference>
<dbReference type="AlphaFoldDB" id="S7RC98"/>
<sequence length="455" mass="50334">MTSVSEISCLLGTLTSAIEVFKAELARQRLPEPSLCTSKPHPIDDLSYIPPPAMYEARRIAIASLNNLKLLLENPVEAIVNTVRESGEIQGMRLTADIGLHEVLDDVPDPEVGESIEVIANKTKIHPMKLEGVLRFLAYRGWFRETKPGYFANNRRSHTLKMDTPGYRIVKYLGNLTFKNMGKLPEALTHPDASFRMATDVAHTAFNLAYNTDLPFFGSESWTAQHPDEAQKFALGMGGLGVCSDNGVVHDFPWVEYTKDAVVDIGGGQGTLACSLAAAHGEINNFIVQDLPVTREPAEKYIASKGLSARVRFEAQNFFEPNRRQGSGSYVFVIQKVLHDWNSEDGAKILRQVRECLLDGKSKLLIIDPLLSPATLSREGLSANESLAMLQGKNHYDPVPPPPFIPRDFGDNWMNAHSTNVVLIALCNAFEHTYKSMSDMLTLAGLKIKKVNATR</sequence>
<dbReference type="OMA" id="MGYNFMD"/>
<dbReference type="InterPro" id="IPR029063">
    <property type="entry name" value="SAM-dependent_MTases_sf"/>
</dbReference>
<dbReference type="Pfam" id="PF00891">
    <property type="entry name" value="Methyltransf_2"/>
    <property type="match status" value="1"/>
</dbReference>
<dbReference type="Gene3D" id="3.40.50.150">
    <property type="entry name" value="Vaccinia Virus protein VP39"/>
    <property type="match status" value="1"/>
</dbReference>
<dbReference type="GO" id="GO:0008171">
    <property type="term" value="F:O-methyltransferase activity"/>
    <property type="evidence" value="ECO:0007669"/>
    <property type="project" value="InterPro"/>
</dbReference>
<dbReference type="GO" id="GO:0032259">
    <property type="term" value="P:methylation"/>
    <property type="evidence" value="ECO:0007669"/>
    <property type="project" value="UniProtKB-KW"/>
</dbReference>
<dbReference type="RefSeq" id="XP_007869745.1">
    <property type="nucleotide sequence ID" value="XM_007871554.1"/>
</dbReference>
<keyword evidence="1 5" id="KW-0489">Methyltransferase</keyword>
<dbReference type="InterPro" id="IPR016461">
    <property type="entry name" value="COMT-like"/>
</dbReference>
<dbReference type="EMBL" id="KB469309">
    <property type="protein sequence ID" value="EPQ51860.1"/>
    <property type="molecule type" value="Genomic_DNA"/>
</dbReference>
<dbReference type="Proteomes" id="UP000030669">
    <property type="component" value="Unassembled WGS sequence"/>
</dbReference>
<evidence type="ECO:0000256" key="2">
    <source>
        <dbReference type="ARBA" id="ARBA00022679"/>
    </source>
</evidence>
<accession>S7RC98</accession>
<name>S7RC98_GLOTA</name>
<keyword evidence="6" id="KW-1185">Reference proteome</keyword>
<dbReference type="OrthoDB" id="1606438at2759"/>
<evidence type="ECO:0000256" key="3">
    <source>
        <dbReference type="ARBA" id="ARBA00022691"/>
    </source>
</evidence>
<dbReference type="PANTHER" id="PTHR43712">
    <property type="entry name" value="PUTATIVE (AFU_ORTHOLOGUE AFUA_4G14580)-RELATED"/>
    <property type="match status" value="1"/>
</dbReference>
<proteinExistence type="predicted"/>
<dbReference type="GeneID" id="19302555"/>
<evidence type="ECO:0000256" key="1">
    <source>
        <dbReference type="ARBA" id="ARBA00022603"/>
    </source>
</evidence>
<evidence type="ECO:0000313" key="5">
    <source>
        <dbReference type="EMBL" id="EPQ51860.1"/>
    </source>
</evidence>
<keyword evidence="3" id="KW-0949">S-adenosyl-L-methionine</keyword>
<gene>
    <name evidence="5" type="ORF">GLOTRDRAFT_132672</name>
</gene>
<evidence type="ECO:0000313" key="6">
    <source>
        <dbReference type="Proteomes" id="UP000030669"/>
    </source>
</evidence>
<dbReference type="SUPFAM" id="SSF53335">
    <property type="entry name" value="S-adenosyl-L-methionine-dependent methyltransferases"/>
    <property type="match status" value="1"/>
</dbReference>
<evidence type="ECO:0000259" key="4">
    <source>
        <dbReference type="Pfam" id="PF00891"/>
    </source>
</evidence>
<dbReference type="InterPro" id="IPR001077">
    <property type="entry name" value="COMT_C"/>
</dbReference>
<dbReference type="PROSITE" id="PS51683">
    <property type="entry name" value="SAM_OMT_II"/>
    <property type="match status" value="1"/>
</dbReference>
<dbReference type="InterPro" id="IPR036388">
    <property type="entry name" value="WH-like_DNA-bd_sf"/>
</dbReference>
<reference evidence="5 6" key="1">
    <citation type="journal article" date="2012" name="Science">
        <title>The Paleozoic origin of enzymatic lignin decomposition reconstructed from 31 fungal genomes.</title>
        <authorList>
            <person name="Floudas D."/>
            <person name="Binder M."/>
            <person name="Riley R."/>
            <person name="Barry K."/>
            <person name="Blanchette R.A."/>
            <person name="Henrissat B."/>
            <person name="Martinez A.T."/>
            <person name="Otillar R."/>
            <person name="Spatafora J.W."/>
            <person name="Yadav J.S."/>
            <person name="Aerts A."/>
            <person name="Benoit I."/>
            <person name="Boyd A."/>
            <person name="Carlson A."/>
            <person name="Copeland A."/>
            <person name="Coutinho P.M."/>
            <person name="de Vries R.P."/>
            <person name="Ferreira P."/>
            <person name="Findley K."/>
            <person name="Foster B."/>
            <person name="Gaskell J."/>
            <person name="Glotzer D."/>
            <person name="Gorecki P."/>
            <person name="Heitman J."/>
            <person name="Hesse C."/>
            <person name="Hori C."/>
            <person name="Igarashi K."/>
            <person name="Jurgens J.A."/>
            <person name="Kallen N."/>
            <person name="Kersten P."/>
            <person name="Kohler A."/>
            <person name="Kuees U."/>
            <person name="Kumar T.K.A."/>
            <person name="Kuo A."/>
            <person name="LaButti K."/>
            <person name="Larrondo L.F."/>
            <person name="Lindquist E."/>
            <person name="Ling A."/>
            <person name="Lombard V."/>
            <person name="Lucas S."/>
            <person name="Lundell T."/>
            <person name="Martin R."/>
            <person name="McLaughlin D.J."/>
            <person name="Morgenstern I."/>
            <person name="Morin E."/>
            <person name="Murat C."/>
            <person name="Nagy L.G."/>
            <person name="Nolan M."/>
            <person name="Ohm R.A."/>
            <person name="Patyshakuliyeva A."/>
            <person name="Rokas A."/>
            <person name="Ruiz-Duenas F.J."/>
            <person name="Sabat G."/>
            <person name="Salamov A."/>
            <person name="Samejima M."/>
            <person name="Schmutz J."/>
            <person name="Slot J.C."/>
            <person name="St John F."/>
            <person name="Stenlid J."/>
            <person name="Sun H."/>
            <person name="Sun S."/>
            <person name="Syed K."/>
            <person name="Tsang A."/>
            <person name="Wiebenga A."/>
            <person name="Young D."/>
            <person name="Pisabarro A."/>
            <person name="Eastwood D.C."/>
            <person name="Martin F."/>
            <person name="Cullen D."/>
            <person name="Grigoriev I.V."/>
            <person name="Hibbett D.S."/>
        </authorList>
    </citation>
    <scope>NUCLEOTIDE SEQUENCE [LARGE SCALE GENOMIC DNA]</scope>
    <source>
        <strain evidence="5 6">ATCC 11539</strain>
    </source>
</reference>
<keyword evidence="2 5" id="KW-0808">Transferase</keyword>
<feature type="domain" description="O-methyltransferase C-terminal" evidence="4">
    <location>
        <begin position="223"/>
        <end position="374"/>
    </location>
</feature>
<dbReference type="eggNOG" id="KOG3178">
    <property type="taxonomic scope" value="Eukaryota"/>
</dbReference>